<organism evidence="4 5">
    <name type="scientific">Protea cynaroides</name>
    <dbReference type="NCBI Taxonomy" id="273540"/>
    <lineage>
        <taxon>Eukaryota</taxon>
        <taxon>Viridiplantae</taxon>
        <taxon>Streptophyta</taxon>
        <taxon>Embryophyta</taxon>
        <taxon>Tracheophyta</taxon>
        <taxon>Spermatophyta</taxon>
        <taxon>Magnoliopsida</taxon>
        <taxon>Proteales</taxon>
        <taxon>Proteaceae</taxon>
        <taxon>Protea</taxon>
    </lineage>
</organism>
<feature type="transmembrane region" description="Helical" evidence="3">
    <location>
        <begin position="345"/>
        <end position="365"/>
    </location>
</feature>
<dbReference type="OrthoDB" id="1937632at2759"/>
<feature type="region of interest" description="Disordered" evidence="2">
    <location>
        <begin position="1"/>
        <end position="101"/>
    </location>
</feature>
<feature type="transmembrane region" description="Helical" evidence="3">
    <location>
        <begin position="377"/>
        <end position="395"/>
    </location>
</feature>
<evidence type="ECO:0000313" key="4">
    <source>
        <dbReference type="EMBL" id="KAJ4952644.1"/>
    </source>
</evidence>
<evidence type="ECO:0000313" key="5">
    <source>
        <dbReference type="Proteomes" id="UP001141806"/>
    </source>
</evidence>
<evidence type="ECO:0000256" key="3">
    <source>
        <dbReference type="SAM" id="Phobius"/>
    </source>
</evidence>
<dbReference type="PANTHER" id="PTHR36073">
    <property type="match status" value="1"/>
</dbReference>
<accession>A0A9Q0GVW0</accession>
<feature type="transmembrane region" description="Helical" evidence="3">
    <location>
        <begin position="322"/>
        <end position="339"/>
    </location>
</feature>
<feature type="compositionally biased region" description="Polar residues" evidence="2">
    <location>
        <begin position="44"/>
        <end position="59"/>
    </location>
</feature>
<dbReference type="PANTHER" id="PTHR36073:SF1">
    <property type="entry name" value="OS01G0962100 PROTEIN"/>
    <property type="match status" value="1"/>
</dbReference>
<feature type="coiled-coil region" evidence="1">
    <location>
        <begin position="134"/>
        <end position="210"/>
    </location>
</feature>
<reference evidence="4" key="1">
    <citation type="journal article" date="2023" name="Plant J.">
        <title>The genome of the king protea, Protea cynaroides.</title>
        <authorList>
            <person name="Chang J."/>
            <person name="Duong T.A."/>
            <person name="Schoeman C."/>
            <person name="Ma X."/>
            <person name="Roodt D."/>
            <person name="Barker N."/>
            <person name="Li Z."/>
            <person name="Van de Peer Y."/>
            <person name="Mizrachi E."/>
        </authorList>
    </citation>
    <scope>NUCLEOTIDE SEQUENCE</scope>
    <source>
        <tissue evidence="4">Young leaves</tissue>
    </source>
</reference>
<evidence type="ECO:0000256" key="2">
    <source>
        <dbReference type="SAM" id="MobiDB-lite"/>
    </source>
</evidence>
<dbReference type="EMBL" id="JAMYWD010000012">
    <property type="protein sequence ID" value="KAJ4952644.1"/>
    <property type="molecule type" value="Genomic_DNA"/>
</dbReference>
<gene>
    <name evidence="4" type="ORF">NE237_029476</name>
</gene>
<proteinExistence type="predicted"/>
<keyword evidence="3" id="KW-1133">Transmembrane helix</keyword>
<name>A0A9Q0GVW0_9MAGN</name>
<comment type="caution">
    <text evidence="4">The sequence shown here is derived from an EMBL/GenBank/DDBJ whole genome shotgun (WGS) entry which is preliminary data.</text>
</comment>
<keyword evidence="3" id="KW-0472">Membrane</keyword>
<keyword evidence="5" id="KW-1185">Reference proteome</keyword>
<sequence length="415" mass="44886">MAGTDGRMPSGLGDKASGCGKGYGGGISWSMGSTPAGDGGVPNGSWNNNDRSQSGSRDSGASAFRGGKVQSGNPFLGNGGNLDQGPMPQSHQVGMAMGSSTQAAMSTVTAVASSSGNNHPGSLPNTSFATFAGYMQLEAHLHELQIQLENLMWDKIEAEDLFQLALKDCRILETIVAELEEEHEKAIARIEQLENEIQDLKYESLRLNEVQGKGFWDFEPRDVPVSCLDVMDVKDNGIPLKTKYGVQSLKTGNGSGKILQGLMMHGDDWEDKIRGKTQSSDFLKIGPKTTDHVNPFSQRIVQKTLMVDEVLEQRKRVALSRTLFSAILSLLVGMIIWEAEDPCTPLVVALFTVVGISSISVLQFFSTIKNRPASDAVALLSFNWFILGILTYPTLPRVAHMLTHLAVNLMDRAVG</sequence>
<dbReference type="Proteomes" id="UP001141806">
    <property type="component" value="Unassembled WGS sequence"/>
</dbReference>
<evidence type="ECO:0000256" key="1">
    <source>
        <dbReference type="SAM" id="Coils"/>
    </source>
</evidence>
<dbReference type="AlphaFoldDB" id="A0A9Q0GVW0"/>
<keyword evidence="1" id="KW-0175">Coiled coil</keyword>
<protein>
    <submittedName>
        <fullName evidence="4">Uncharacterized protein</fullName>
    </submittedName>
</protein>
<keyword evidence="3" id="KW-0812">Transmembrane</keyword>